<dbReference type="PROSITE" id="PS51999">
    <property type="entry name" value="ZF_GRF"/>
    <property type="match status" value="1"/>
</dbReference>
<dbReference type="EC" id="5.6.2.1" evidence="6"/>
<keyword evidence="1" id="KW-0479">Metal-binding</keyword>
<dbReference type="EMBL" id="CM007904">
    <property type="protein sequence ID" value="OTF96454.1"/>
    <property type="molecule type" value="Genomic_DNA"/>
</dbReference>
<keyword evidence="3" id="KW-0862">Zinc</keyword>
<evidence type="ECO:0000313" key="8">
    <source>
        <dbReference type="Proteomes" id="UP000215914"/>
    </source>
</evidence>
<organism evidence="7 8">
    <name type="scientific">Helianthus annuus</name>
    <name type="common">Common sunflower</name>
    <dbReference type="NCBI Taxonomy" id="4232"/>
    <lineage>
        <taxon>Eukaryota</taxon>
        <taxon>Viridiplantae</taxon>
        <taxon>Streptophyta</taxon>
        <taxon>Embryophyta</taxon>
        <taxon>Tracheophyta</taxon>
        <taxon>Spermatophyta</taxon>
        <taxon>Magnoliopsida</taxon>
        <taxon>eudicotyledons</taxon>
        <taxon>Gunneridae</taxon>
        <taxon>Pentapetalae</taxon>
        <taxon>asterids</taxon>
        <taxon>campanulids</taxon>
        <taxon>Asterales</taxon>
        <taxon>Asteraceae</taxon>
        <taxon>Asteroideae</taxon>
        <taxon>Heliantheae alliance</taxon>
        <taxon>Heliantheae</taxon>
        <taxon>Helianthus</taxon>
    </lineage>
</organism>
<dbReference type="InParanoid" id="A0A251SC70"/>
<proteinExistence type="predicted"/>
<name>A0A251SC70_HELAN</name>
<dbReference type="Gramene" id="mRNA:HanXRQr2_Chr15g0717911">
    <property type="protein sequence ID" value="mRNA:HanXRQr2_Chr15g0717911"/>
    <property type="gene ID" value="HanXRQr2_Chr15g0717911"/>
</dbReference>
<evidence type="ECO:0000313" key="7">
    <source>
        <dbReference type="EMBL" id="OTF96454.1"/>
    </source>
</evidence>
<dbReference type="Pfam" id="PF06839">
    <property type="entry name" value="Zn_ribbon_GRF"/>
    <property type="match status" value="1"/>
</dbReference>
<evidence type="ECO:0000259" key="5">
    <source>
        <dbReference type="PROSITE" id="PS51999"/>
    </source>
</evidence>
<dbReference type="GO" id="GO:0003917">
    <property type="term" value="F:DNA topoisomerase type I (single strand cut, ATP-independent) activity"/>
    <property type="evidence" value="ECO:0007669"/>
    <property type="project" value="UniProtKB-EC"/>
</dbReference>
<accession>A0A251SC70</accession>
<reference evidence="6" key="3">
    <citation type="submission" date="2020-06" db="EMBL/GenBank/DDBJ databases">
        <title>Helianthus annuus Genome sequencing and assembly Release 2.</title>
        <authorList>
            <person name="Gouzy J."/>
            <person name="Langlade N."/>
            <person name="Munos S."/>
        </authorList>
    </citation>
    <scope>NUCLEOTIDE SEQUENCE</scope>
    <source>
        <tissue evidence="6">Leaves</tissue>
    </source>
</reference>
<reference evidence="7" key="2">
    <citation type="submission" date="2017-02" db="EMBL/GenBank/DDBJ databases">
        <title>Sunflower complete genome.</title>
        <authorList>
            <person name="Langlade N."/>
            <person name="Munos S."/>
        </authorList>
    </citation>
    <scope>NUCLEOTIDE SEQUENCE [LARGE SCALE GENOMIC DNA]</scope>
    <source>
        <tissue evidence="7">Leaves</tissue>
    </source>
</reference>
<dbReference type="Proteomes" id="UP000215914">
    <property type="component" value="Chromosome 15"/>
</dbReference>
<dbReference type="EMBL" id="MNCJ02000330">
    <property type="protein sequence ID" value="KAF5766656.1"/>
    <property type="molecule type" value="Genomic_DNA"/>
</dbReference>
<evidence type="ECO:0000256" key="4">
    <source>
        <dbReference type="PROSITE-ProRule" id="PRU01343"/>
    </source>
</evidence>
<protein>
    <submittedName>
        <fullName evidence="6">DNA topoisomerase transcription factor GRF family</fullName>
        <ecNumber evidence="6">5.6.2.1</ecNumber>
    </submittedName>
    <submittedName>
        <fullName evidence="7">Putative zinc finger, GRF-type</fullName>
    </submittedName>
</protein>
<gene>
    <name evidence="7" type="ORF">HannXRQ_Chr15g0494381</name>
    <name evidence="6" type="ORF">HanXRQr2_Chr15g0717911</name>
</gene>
<evidence type="ECO:0000256" key="1">
    <source>
        <dbReference type="ARBA" id="ARBA00022723"/>
    </source>
</evidence>
<feature type="domain" description="GRF-type" evidence="5">
    <location>
        <begin position="4"/>
        <end position="45"/>
    </location>
</feature>
<dbReference type="GO" id="GO:0008270">
    <property type="term" value="F:zinc ion binding"/>
    <property type="evidence" value="ECO:0007669"/>
    <property type="project" value="UniProtKB-KW"/>
</dbReference>
<keyword evidence="6" id="KW-0413">Isomerase</keyword>
<evidence type="ECO:0000256" key="3">
    <source>
        <dbReference type="ARBA" id="ARBA00022833"/>
    </source>
</evidence>
<reference evidence="6 8" key="1">
    <citation type="journal article" date="2017" name="Nature">
        <title>The sunflower genome provides insights into oil metabolism, flowering and Asterid evolution.</title>
        <authorList>
            <person name="Badouin H."/>
            <person name="Gouzy J."/>
            <person name="Grassa C.J."/>
            <person name="Murat F."/>
            <person name="Staton S.E."/>
            <person name="Cottret L."/>
            <person name="Lelandais-Briere C."/>
            <person name="Owens G.L."/>
            <person name="Carrere S."/>
            <person name="Mayjonade B."/>
            <person name="Legrand L."/>
            <person name="Gill N."/>
            <person name="Kane N.C."/>
            <person name="Bowers J.E."/>
            <person name="Hubner S."/>
            <person name="Bellec A."/>
            <person name="Berard A."/>
            <person name="Berges H."/>
            <person name="Blanchet N."/>
            <person name="Boniface M.C."/>
            <person name="Brunel D."/>
            <person name="Catrice O."/>
            <person name="Chaidir N."/>
            <person name="Claudel C."/>
            <person name="Donnadieu C."/>
            <person name="Faraut T."/>
            <person name="Fievet G."/>
            <person name="Helmstetter N."/>
            <person name="King M."/>
            <person name="Knapp S.J."/>
            <person name="Lai Z."/>
            <person name="Le Paslier M.C."/>
            <person name="Lippi Y."/>
            <person name="Lorenzon L."/>
            <person name="Mandel J.R."/>
            <person name="Marage G."/>
            <person name="Marchand G."/>
            <person name="Marquand E."/>
            <person name="Bret-Mestries E."/>
            <person name="Morien E."/>
            <person name="Nambeesan S."/>
            <person name="Nguyen T."/>
            <person name="Pegot-Espagnet P."/>
            <person name="Pouilly N."/>
            <person name="Raftis F."/>
            <person name="Sallet E."/>
            <person name="Schiex T."/>
            <person name="Thomas J."/>
            <person name="Vandecasteele C."/>
            <person name="Vares D."/>
            <person name="Vear F."/>
            <person name="Vautrin S."/>
            <person name="Crespi M."/>
            <person name="Mangin B."/>
            <person name="Burke J.M."/>
            <person name="Salse J."/>
            <person name="Munos S."/>
            <person name="Vincourt P."/>
            <person name="Rieseberg L.H."/>
            <person name="Langlade N.B."/>
        </authorList>
    </citation>
    <scope>NUCLEOTIDE SEQUENCE [LARGE SCALE GENOMIC DNA]</scope>
    <source>
        <strain evidence="8">cv. SF193</strain>
        <tissue evidence="6">Leaves</tissue>
    </source>
</reference>
<dbReference type="PANTHER" id="PTHR33248">
    <property type="entry name" value="ZINC ION-BINDING PROTEIN"/>
    <property type="match status" value="1"/>
</dbReference>
<keyword evidence="8" id="KW-1185">Reference proteome</keyword>
<evidence type="ECO:0000256" key="2">
    <source>
        <dbReference type="ARBA" id="ARBA00022771"/>
    </source>
</evidence>
<dbReference type="AlphaFoldDB" id="A0A251SC70"/>
<sequence length="101" mass="11507">MVICRCGFQTVIRTSHTDANPGRQFHCCPRQGTRGCGFVAWVIPPICPMCSELLAKLDRTTSMNEDVGRKLFAEKKKTESSIFHKLDEVFHIHNDQVIRCN</sequence>
<dbReference type="InterPro" id="IPR010666">
    <property type="entry name" value="Znf_GRF"/>
</dbReference>
<keyword evidence="2 4" id="KW-0863">Zinc-finger</keyword>
<evidence type="ECO:0000313" key="6">
    <source>
        <dbReference type="EMBL" id="KAF5766656.1"/>
    </source>
</evidence>